<dbReference type="GO" id="GO:0004040">
    <property type="term" value="F:amidase activity"/>
    <property type="evidence" value="ECO:0007669"/>
    <property type="project" value="InterPro"/>
</dbReference>
<dbReference type="PANTHER" id="PTHR21666:SF270">
    <property type="entry name" value="MUREIN HYDROLASE ACTIVATOR ENVC"/>
    <property type="match status" value="1"/>
</dbReference>
<dbReference type="Pfam" id="PF01832">
    <property type="entry name" value="Glucosaminidase"/>
    <property type="match status" value="1"/>
</dbReference>
<evidence type="ECO:0000313" key="5">
    <source>
        <dbReference type="EMBL" id="RVU71225.1"/>
    </source>
</evidence>
<dbReference type="InterPro" id="IPR016047">
    <property type="entry name" value="M23ase_b-sheet_dom"/>
</dbReference>
<evidence type="ECO:0000259" key="3">
    <source>
        <dbReference type="Pfam" id="PF01551"/>
    </source>
</evidence>
<dbReference type="InterPro" id="IPR050570">
    <property type="entry name" value="Cell_wall_metabolism_enzyme"/>
</dbReference>
<proteinExistence type="inferred from homology"/>
<feature type="domain" description="M23ase beta-sheet core" evidence="3">
    <location>
        <begin position="269"/>
        <end position="369"/>
    </location>
</feature>
<keyword evidence="2" id="KW-1133">Transmembrane helix</keyword>
<dbReference type="RefSeq" id="WP_127796186.1">
    <property type="nucleotide sequence ID" value="NZ_ML136875.1"/>
</dbReference>
<keyword evidence="6" id="KW-1185">Reference proteome</keyword>
<feature type="domain" description="Mannosyl-glycoprotein endo-beta-N-acetylglucosamidase-like" evidence="4">
    <location>
        <begin position="79"/>
        <end position="204"/>
    </location>
</feature>
<protein>
    <submittedName>
        <fullName evidence="5">Peptidase M23</fullName>
    </submittedName>
</protein>
<gene>
    <name evidence="5" type="ORF">EJK17_03240</name>
</gene>
<dbReference type="Pfam" id="PF01551">
    <property type="entry name" value="Peptidase_M23"/>
    <property type="match status" value="1"/>
</dbReference>
<dbReference type="CDD" id="cd12797">
    <property type="entry name" value="M23_peptidase"/>
    <property type="match status" value="1"/>
</dbReference>
<comment type="similarity">
    <text evidence="1">Belongs to the glycosyl hydrolase 73 family.</text>
</comment>
<dbReference type="Gene3D" id="1.10.530.10">
    <property type="match status" value="1"/>
</dbReference>
<reference evidence="5 6" key="1">
    <citation type="submission" date="2018-12" db="EMBL/GenBank/DDBJ databases">
        <authorList>
            <person name="Meng J."/>
        </authorList>
    </citation>
    <scope>NUCLEOTIDE SEQUENCE [LARGE SCALE GENOMIC DNA]</scope>
    <source>
        <strain evidence="5 6">HT111-2</strain>
    </source>
</reference>
<evidence type="ECO:0000256" key="1">
    <source>
        <dbReference type="ARBA" id="ARBA00010266"/>
    </source>
</evidence>
<dbReference type="InterPro" id="IPR011055">
    <property type="entry name" value="Dup_hybrid_motif"/>
</dbReference>
<dbReference type="Gene3D" id="2.70.70.10">
    <property type="entry name" value="Glucose Permease (Domain IIA)"/>
    <property type="match status" value="1"/>
</dbReference>
<dbReference type="GO" id="GO:0004222">
    <property type="term" value="F:metalloendopeptidase activity"/>
    <property type="evidence" value="ECO:0007669"/>
    <property type="project" value="TreeGrafter"/>
</dbReference>
<dbReference type="SUPFAM" id="SSF51261">
    <property type="entry name" value="Duplicated hybrid motif"/>
    <property type="match status" value="1"/>
</dbReference>
<keyword evidence="2" id="KW-0472">Membrane</keyword>
<organism evidence="5 6">
    <name type="scientific">Lactobacillus xujianguonis</name>
    <dbReference type="NCBI Taxonomy" id="2495899"/>
    <lineage>
        <taxon>Bacteria</taxon>
        <taxon>Bacillati</taxon>
        <taxon>Bacillota</taxon>
        <taxon>Bacilli</taxon>
        <taxon>Lactobacillales</taxon>
        <taxon>Lactobacillaceae</taxon>
        <taxon>Lactobacillus</taxon>
    </lineage>
</organism>
<dbReference type="PANTHER" id="PTHR21666">
    <property type="entry name" value="PEPTIDASE-RELATED"/>
    <property type="match status" value="1"/>
</dbReference>
<evidence type="ECO:0000313" key="6">
    <source>
        <dbReference type="Proteomes" id="UP000288291"/>
    </source>
</evidence>
<sequence length="486" mass="52794">MIKNLRRLRQTKRWAGLAVFLLGILSLVAVLYFIVLLIAAMGGASDDDCDTGGNQGGVIEGRISVIETPKYGETAMMHIADAVSEKTGISARLLFAQMGEETGNGDSSVARHDHNFGGMTYSPGSTIGTKGESRGGEGGNYVHYASLSDFATEWAVTVQNNFKKAGLGKDATVADYAHAMKKAGYYTADESAYRAGMEAQAKKYDALKGNKSLAKGDGSSGSDNSAEEDCKTISGKWGWPFKSIPKSGPGNTVSGEQLFGKSSTRTGGFHDGVDFGTVPYGGQDILAIHGGTVKKIAFQGHTQDNLGMYVWVEGSDGWNTIYQEFGFDEGDLKYVSVEVGDKVSVGDKIGHLANNSGSINHVHIGATKKDFNTAEKSAYKDDGTWHDPIKLIKEGLNNDAESEADDGLSKTESEARDWIVQHESSGRWDATNPTNSSVYGRYQLKKEYLHGDFSHKNQTRTANRYVKGRYGSWRNAQKFWEKHGWY</sequence>
<feature type="transmembrane region" description="Helical" evidence="2">
    <location>
        <begin position="14"/>
        <end position="41"/>
    </location>
</feature>
<evidence type="ECO:0000259" key="4">
    <source>
        <dbReference type="Pfam" id="PF01832"/>
    </source>
</evidence>
<keyword evidence="2" id="KW-0812">Transmembrane</keyword>
<name>A0A437SWB1_9LACO</name>
<dbReference type="AlphaFoldDB" id="A0A437SWB1"/>
<accession>A0A437SWB1</accession>
<dbReference type="EMBL" id="RXIA01000006">
    <property type="protein sequence ID" value="RVU71225.1"/>
    <property type="molecule type" value="Genomic_DNA"/>
</dbReference>
<dbReference type="InterPro" id="IPR002901">
    <property type="entry name" value="MGlyc_endo_b_GlcNAc-like_dom"/>
</dbReference>
<dbReference type="Proteomes" id="UP000288291">
    <property type="component" value="Unassembled WGS sequence"/>
</dbReference>
<evidence type="ECO:0000256" key="2">
    <source>
        <dbReference type="SAM" id="Phobius"/>
    </source>
</evidence>
<comment type="caution">
    <text evidence="5">The sequence shown here is derived from an EMBL/GenBank/DDBJ whole genome shotgun (WGS) entry which is preliminary data.</text>
</comment>